<accession>A0A8S3QZS9</accession>
<reference evidence="2" key="1">
    <citation type="submission" date="2021-03" db="EMBL/GenBank/DDBJ databases">
        <authorList>
            <person name="Bekaert M."/>
        </authorList>
    </citation>
    <scope>NUCLEOTIDE SEQUENCE</scope>
</reference>
<gene>
    <name evidence="2" type="ORF">MEDL_13216</name>
</gene>
<dbReference type="OrthoDB" id="5979063at2759"/>
<proteinExistence type="predicted"/>
<dbReference type="EMBL" id="CAJPWZ010000679">
    <property type="protein sequence ID" value="CAG2198465.1"/>
    <property type="molecule type" value="Genomic_DNA"/>
</dbReference>
<organism evidence="2 3">
    <name type="scientific">Mytilus edulis</name>
    <name type="common">Blue mussel</name>
    <dbReference type="NCBI Taxonomy" id="6550"/>
    <lineage>
        <taxon>Eukaryota</taxon>
        <taxon>Metazoa</taxon>
        <taxon>Spiralia</taxon>
        <taxon>Lophotrochozoa</taxon>
        <taxon>Mollusca</taxon>
        <taxon>Bivalvia</taxon>
        <taxon>Autobranchia</taxon>
        <taxon>Pteriomorphia</taxon>
        <taxon>Mytilida</taxon>
        <taxon>Mytiloidea</taxon>
        <taxon>Mytilidae</taxon>
        <taxon>Mytilinae</taxon>
        <taxon>Mytilus</taxon>
    </lineage>
</organism>
<dbReference type="Proteomes" id="UP000683360">
    <property type="component" value="Unassembled WGS sequence"/>
</dbReference>
<evidence type="ECO:0000259" key="1">
    <source>
        <dbReference type="Pfam" id="PF18738"/>
    </source>
</evidence>
<comment type="caution">
    <text evidence="2">The sequence shown here is derived from an EMBL/GenBank/DDBJ whole genome shotgun (WGS) entry which is preliminary data.</text>
</comment>
<dbReference type="Pfam" id="PF18738">
    <property type="entry name" value="HEPN_DZIP3"/>
    <property type="match status" value="1"/>
</dbReference>
<protein>
    <recommendedName>
        <fullName evidence="1">DZIP3-like HEPN domain-containing protein</fullName>
    </recommendedName>
</protein>
<dbReference type="InterPro" id="IPR041249">
    <property type="entry name" value="HEPN_DZIP3"/>
</dbReference>
<name>A0A8S3QZS9_MYTED</name>
<dbReference type="AlphaFoldDB" id="A0A8S3QZS9"/>
<sequence length="202" mass="23447">MDVEKANYVRIQQLLLDIGTSVYRKIFKNRFPPVSSYGNFFEPLRNKLWAYLNESQRGILFPSNGTYGGDLTDLDISVLYVLLRNICYIAPPSTGWGKEPYDSDRSIAANIERIRIIRNKYVSHTPCPKIRDCEFKKEWEILRTSILELSGEKTYQTQIDKLLTTSLDPESEKIYKSAVESMCKNERSVKQLLQLFEGIILY</sequence>
<evidence type="ECO:0000313" key="2">
    <source>
        <dbReference type="EMBL" id="CAG2198465.1"/>
    </source>
</evidence>
<feature type="domain" description="DZIP3-like HEPN" evidence="1">
    <location>
        <begin position="50"/>
        <end position="175"/>
    </location>
</feature>
<keyword evidence="3" id="KW-1185">Reference proteome</keyword>
<evidence type="ECO:0000313" key="3">
    <source>
        <dbReference type="Proteomes" id="UP000683360"/>
    </source>
</evidence>